<evidence type="ECO:0000313" key="2">
    <source>
        <dbReference type="Proteomes" id="UP000002420"/>
    </source>
</evidence>
<name>B3E1W4_TRIL1</name>
<gene>
    <name evidence="1" type="ordered locus">Glov_1898</name>
</gene>
<dbReference type="EMBL" id="CP001089">
    <property type="protein sequence ID" value="ACD95614.1"/>
    <property type="molecule type" value="Genomic_DNA"/>
</dbReference>
<dbReference type="KEGG" id="glo:Glov_1898"/>
<dbReference type="Proteomes" id="UP000002420">
    <property type="component" value="Chromosome"/>
</dbReference>
<dbReference type="AlphaFoldDB" id="B3E1W4"/>
<protein>
    <submittedName>
        <fullName evidence="1">Uncharacterized protein</fullName>
    </submittedName>
</protein>
<accession>B3E1W4</accession>
<evidence type="ECO:0000313" key="1">
    <source>
        <dbReference type="EMBL" id="ACD95614.1"/>
    </source>
</evidence>
<proteinExistence type="predicted"/>
<dbReference type="HOGENOM" id="CLU_2861366_0_0_7"/>
<dbReference type="STRING" id="398767.Glov_1898"/>
<organism evidence="1 2">
    <name type="scientific">Trichlorobacter lovleyi (strain ATCC BAA-1151 / DSM 17278 / SZ)</name>
    <name type="common">Geobacter lovleyi</name>
    <dbReference type="NCBI Taxonomy" id="398767"/>
    <lineage>
        <taxon>Bacteria</taxon>
        <taxon>Pseudomonadati</taxon>
        <taxon>Thermodesulfobacteriota</taxon>
        <taxon>Desulfuromonadia</taxon>
        <taxon>Geobacterales</taxon>
        <taxon>Geobacteraceae</taxon>
        <taxon>Trichlorobacter</taxon>
    </lineage>
</organism>
<keyword evidence="2" id="KW-1185">Reference proteome</keyword>
<reference evidence="1 2" key="1">
    <citation type="submission" date="2008-05" db="EMBL/GenBank/DDBJ databases">
        <title>Complete sequence of chromosome of Geobacter lovleyi SZ.</title>
        <authorList>
            <consortium name="US DOE Joint Genome Institute"/>
            <person name="Lucas S."/>
            <person name="Copeland A."/>
            <person name="Lapidus A."/>
            <person name="Glavina del Rio T."/>
            <person name="Dalin E."/>
            <person name="Tice H."/>
            <person name="Bruce D."/>
            <person name="Goodwin L."/>
            <person name="Pitluck S."/>
            <person name="Chertkov O."/>
            <person name="Meincke L."/>
            <person name="Brettin T."/>
            <person name="Detter J.C."/>
            <person name="Han C."/>
            <person name="Tapia R."/>
            <person name="Kuske C.R."/>
            <person name="Schmutz J."/>
            <person name="Larimer F."/>
            <person name="Land M."/>
            <person name="Hauser L."/>
            <person name="Kyrpides N."/>
            <person name="Mikhailova N."/>
            <person name="Sung Y."/>
            <person name="Fletcher K.E."/>
            <person name="Ritalahti K.M."/>
            <person name="Loeffler F.E."/>
            <person name="Richardson P."/>
        </authorList>
    </citation>
    <scope>NUCLEOTIDE SEQUENCE [LARGE SCALE GENOMIC DNA]</scope>
    <source>
        <strain evidence="2">ATCC BAA-1151 / DSM 17278 / SZ</strain>
    </source>
</reference>
<sequence>MISKHYEQVCYRTEQREESLPLRHMRDGRLGYTLGCTPEGETVQVRLVNGELDSWSRDECMESF</sequence>